<dbReference type="Proteomes" id="UP000246058">
    <property type="component" value="Chromosome"/>
</dbReference>
<organism evidence="2 3">
    <name type="scientific">Methylobacterium radiodurans</name>
    <dbReference type="NCBI Taxonomy" id="2202828"/>
    <lineage>
        <taxon>Bacteria</taxon>
        <taxon>Pseudomonadati</taxon>
        <taxon>Pseudomonadota</taxon>
        <taxon>Alphaproteobacteria</taxon>
        <taxon>Hyphomicrobiales</taxon>
        <taxon>Methylobacteriaceae</taxon>
        <taxon>Methylobacterium</taxon>
    </lineage>
</organism>
<feature type="compositionally biased region" description="Basic and acidic residues" evidence="1">
    <location>
        <begin position="16"/>
        <end position="29"/>
    </location>
</feature>
<accession>A0A2U8VUI9</accession>
<dbReference type="EMBL" id="CP029551">
    <property type="protein sequence ID" value="AWN37433.1"/>
    <property type="molecule type" value="Genomic_DNA"/>
</dbReference>
<dbReference type="AlphaFoldDB" id="A0A2U8VUI9"/>
<sequence length="73" mass="7379">MSQPDDPRTPPPAPRRAQDLSAAERRALEAGEAGPNTPGHPAPPADPGPETGGYDNHSPSRAPDNAKGGYGAG</sequence>
<evidence type="ECO:0000256" key="1">
    <source>
        <dbReference type="SAM" id="MobiDB-lite"/>
    </source>
</evidence>
<protein>
    <submittedName>
        <fullName evidence="2">Uncharacterized protein</fullName>
    </submittedName>
</protein>
<reference evidence="2 3" key="1">
    <citation type="submission" date="2018-05" db="EMBL/GenBank/DDBJ databases">
        <title>Complete Genome Sequence of Methylobacterium sp. 17Sr1-43.</title>
        <authorList>
            <person name="Srinivasan S."/>
        </authorList>
    </citation>
    <scope>NUCLEOTIDE SEQUENCE [LARGE SCALE GENOMIC DNA]</scope>
    <source>
        <strain evidence="2 3">17Sr1-43</strain>
    </source>
</reference>
<evidence type="ECO:0000313" key="2">
    <source>
        <dbReference type="EMBL" id="AWN37433.1"/>
    </source>
</evidence>
<feature type="region of interest" description="Disordered" evidence="1">
    <location>
        <begin position="1"/>
        <end position="73"/>
    </location>
</feature>
<dbReference type="RefSeq" id="WP_109952512.1">
    <property type="nucleotide sequence ID" value="NZ_CP029551.1"/>
</dbReference>
<evidence type="ECO:0000313" key="3">
    <source>
        <dbReference type="Proteomes" id="UP000246058"/>
    </source>
</evidence>
<name>A0A2U8VUI9_9HYPH</name>
<gene>
    <name evidence="2" type="ORF">DK427_18300</name>
</gene>
<keyword evidence="3" id="KW-1185">Reference proteome</keyword>
<proteinExistence type="predicted"/>
<feature type="compositionally biased region" description="Pro residues" evidence="1">
    <location>
        <begin position="38"/>
        <end position="47"/>
    </location>
</feature>
<dbReference type="KEGG" id="meti:DK427_18300"/>